<evidence type="ECO:0000313" key="3">
    <source>
        <dbReference type="Proteomes" id="UP001165042"/>
    </source>
</evidence>
<dbReference type="EMBL" id="BSSD01000011">
    <property type="protein sequence ID" value="GLW94999.1"/>
    <property type="molecule type" value="Genomic_DNA"/>
</dbReference>
<dbReference type="Proteomes" id="UP001165042">
    <property type="component" value="Unassembled WGS sequence"/>
</dbReference>
<proteinExistence type="predicted"/>
<organism evidence="2 3">
    <name type="scientific">Actinokineospora globicatena</name>
    <dbReference type="NCBI Taxonomy" id="103729"/>
    <lineage>
        <taxon>Bacteria</taxon>
        <taxon>Bacillati</taxon>
        <taxon>Actinomycetota</taxon>
        <taxon>Actinomycetes</taxon>
        <taxon>Pseudonocardiales</taxon>
        <taxon>Pseudonocardiaceae</taxon>
        <taxon>Actinokineospora</taxon>
    </lineage>
</organism>
<dbReference type="RefSeq" id="WP_285612902.1">
    <property type="nucleotide sequence ID" value="NZ_BSSD01000011.1"/>
</dbReference>
<comment type="caution">
    <text evidence="2">The sequence shown here is derived from an EMBL/GenBank/DDBJ whole genome shotgun (WGS) entry which is preliminary data.</text>
</comment>
<feature type="transmembrane region" description="Helical" evidence="1">
    <location>
        <begin position="811"/>
        <end position="833"/>
    </location>
</feature>
<dbReference type="AlphaFoldDB" id="A0A9W6VCI5"/>
<feature type="transmembrane region" description="Helical" evidence="1">
    <location>
        <begin position="286"/>
        <end position="310"/>
    </location>
</feature>
<accession>A0A9W6VCI5</accession>
<reference evidence="2" key="1">
    <citation type="submission" date="2023-02" db="EMBL/GenBank/DDBJ databases">
        <title>Actinokineospora globicatena NBRC 15670.</title>
        <authorList>
            <person name="Ichikawa N."/>
            <person name="Sato H."/>
            <person name="Tonouchi N."/>
        </authorList>
    </citation>
    <scope>NUCLEOTIDE SEQUENCE</scope>
    <source>
        <strain evidence="2">NBRC 15670</strain>
    </source>
</reference>
<evidence type="ECO:0000313" key="2">
    <source>
        <dbReference type="EMBL" id="GLW94999.1"/>
    </source>
</evidence>
<keyword evidence="3" id="KW-1185">Reference proteome</keyword>
<feature type="transmembrane region" description="Helical" evidence="1">
    <location>
        <begin position="455"/>
        <end position="477"/>
    </location>
</feature>
<protein>
    <submittedName>
        <fullName evidence="2">Permease</fullName>
    </submittedName>
</protein>
<sequence length="847" mass="87099">MQLPWRAAPRAAVSSPLTVLVAFVAALLLSFVGAAAVLHADSAGSAAVAYQAGRLCGQTVPPVVDGNRVTVADANTILRISADQGRAAGFTTVVGAVYSPVRQWDFNGPHPWSQFGYRDGAMDNLRVVEGGGRDGVWVPRSIAEDAGIKIGDRGLDGTLPPVTAIYADVSDPVPAYWCSEQQRIVPNPLATEGATAAVIWFPSLASFTESMGPPSGNAAAVTVRFPTETPKTTDEAAALVARGKTVVDGVTAQLRTQDKARLVMASNYFAKPVEVARSAGSTVLGAVLPLTVISLLVGLAGVGAVTVQWVQRRHAELRLLWARGAGPIALGWRAVLELAAPLLAGAAAGLVAARLTLSWYAPSTALTDGTVGAAALVATGVLVAALFVVGAVTAARTHREFQAGSTRGTSRVWRFVPWELITAGLAYLAWARLYSTPTKLQFGQPLPQTADAVGLAFPLLVVLTVALVTVRLARWALSAGHRANLWRVPAVHLALRRLSAAAGSAVGILLVGTLAVGTLTVGVGVADAQSEALDTKSGLFVGAESTAQIPGRVAAAGLPPSLAEHATVVGVVKTGESILLAVDPKTFTRSAWLGDRDTADVDAQLSSLSSGSGPGLRALRVGSTPDAQTELPRVGAVRPVGQVPSFPLIGTGRGYVVAAAALADPARIDVWQVWSTKPIAELVAELDAAGIHHLHSRSKALALDGLPFLTVTWTFDFVTALGMVLAIVAAAALVLAVEVRRRQNALAGALATRMGLRQRTLVGSHLTELGSLAGVSVAAGSAAGAACAAVSAPMLDPSPWLRPVASAPDLVPLVSTTTSVAAAVVALVCWSAVRSVTTARVGELIRG</sequence>
<feature type="transmembrane region" description="Helical" evidence="1">
    <location>
        <begin position="415"/>
        <end position="435"/>
    </location>
</feature>
<keyword evidence="1" id="KW-1133">Transmembrane helix</keyword>
<keyword evidence="1" id="KW-0812">Transmembrane</keyword>
<feature type="transmembrane region" description="Helical" evidence="1">
    <location>
        <begin position="330"/>
        <end position="353"/>
    </location>
</feature>
<feature type="transmembrane region" description="Helical" evidence="1">
    <location>
        <begin position="373"/>
        <end position="394"/>
    </location>
</feature>
<gene>
    <name evidence="2" type="ORF">Aglo03_58150</name>
</gene>
<feature type="transmembrane region" description="Helical" evidence="1">
    <location>
        <begin position="769"/>
        <end position="791"/>
    </location>
</feature>
<keyword evidence="1" id="KW-0472">Membrane</keyword>
<evidence type="ECO:0000256" key="1">
    <source>
        <dbReference type="SAM" id="Phobius"/>
    </source>
</evidence>
<feature type="transmembrane region" description="Helical" evidence="1">
    <location>
        <begin position="717"/>
        <end position="737"/>
    </location>
</feature>
<feature type="transmembrane region" description="Helical" evidence="1">
    <location>
        <begin position="498"/>
        <end position="526"/>
    </location>
</feature>
<name>A0A9W6VCI5_9PSEU</name>